<organism evidence="1 2">
    <name type="scientific">Streptomyces demainii</name>
    <dbReference type="NCBI Taxonomy" id="588122"/>
    <lineage>
        <taxon>Bacteria</taxon>
        <taxon>Bacillati</taxon>
        <taxon>Actinomycetota</taxon>
        <taxon>Actinomycetes</taxon>
        <taxon>Kitasatosporales</taxon>
        <taxon>Streptomycetaceae</taxon>
        <taxon>Streptomyces</taxon>
    </lineage>
</organism>
<name>A0ABT9KP33_9ACTN</name>
<keyword evidence="2" id="KW-1185">Reference proteome</keyword>
<dbReference type="Proteomes" id="UP001234880">
    <property type="component" value="Unassembled WGS sequence"/>
</dbReference>
<gene>
    <name evidence="1" type="ORF">JOF35_002455</name>
</gene>
<evidence type="ECO:0000313" key="2">
    <source>
        <dbReference type="Proteomes" id="UP001234880"/>
    </source>
</evidence>
<sequence length="36" mass="4081">MRELAYAWGVTWENGLHPTGEHIRCGLSEPLTEQTP</sequence>
<proteinExistence type="predicted"/>
<evidence type="ECO:0000313" key="1">
    <source>
        <dbReference type="EMBL" id="MDP9610178.1"/>
    </source>
</evidence>
<reference evidence="1 2" key="1">
    <citation type="submission" date="2023-07" db="EMBL/GenBank/DDBJ databases">
        <title>Sequencing the genomes of 1000 actinobacteria strains.</title>
        <authorList>
            <person name="Klenk H.-P."/>
        </authorList>
    </citation>
    <scope>NUCLEOTIDE SEQUENCE [LARGE SCALE GENOMIC DNA]</scope>
    <source>
        <strain evidence="1 2">DSM 41600</strain>
    </source>
</reference>
<protein>
    <submittedName>
        <fullName evidence="1">Uncharacterized protein</fullName>
    </submittedName>
</protein>
<accession>A0ABT9KP33</accession>
<comment type="caution">
    <text evidence="1">The sequence shown here is derived from an EMBL/GenBank/DDBJ whole genome shotgun (WGS) entry which is preliminary data.</text>
</comment>
<dbReference type="EMBL" id="JAURUE010000001">
    <property type="protein sequence ID" value="MDP9610178.1"/>
    <property type="molecule type" value="Genomic_DNA"/>
</dbReference>